<comment type="caution">
    <text evidence="2">The sequence shown here is derived from an EMBL/GenBank/DDBJ whole genome shotgun (WGS) entry which is preliminary data.</text>
</comment>
<gene>
    <name evidence="2" type="ORF">H4O09_13650</name>
</gene>
<organism evidence="2 3">
    <name type="scientific">Stenotrophomonas koreensis</name>
    <dbReference type="NCBI Taxonomy" id="266128"/>
    <lineage>
        <taxon>Bacteria</taxon>
        <taxon>Pseudomonadati</taxon>
        <taxon>Pseudomonadota</taxon>
        <taxon>Gammaproteobacteria</taxon>
        <taxon>Lysobacterales</taxon>
        <taxon>Lysobacteraceae</taxon>
        <taxon>Stenotrophomonas</taxon>
    </lineage>
</organism>
<evidence type="ECO:0000313" key="2">
    <source>
        <dbReference type="EMBL" id="MBB1118095.1"/>
    </source>
</evidence>
<feature type="region of interest" description="Disordered" evidence="1">
    <location>
        <begin position="1"/>
        <end position="51"/>
    </location>
</feature>
<evidence type="ECO:0000313" key="3">
    <source>
        <dbReference type="Proteomes" id="UP000550609"/>
    </source>
</evidence>
<proteinExistence type="predicted"/>
<dbReference type="RefSeq" id="WP_182623029.1">
    <property type="nucleotide sequence ID" value="NZ_JACIUV010000007.1"/>
</dbReference>
<sequence length="270" mass="29209">MEPPLPGNCDSRRKTSVPALTRRPSAPRVGNKTAFRHRHSDNAMSDPTAGSLRQQLAQHVDKRPLEQALRAPVVVKSRWLAVMATAQGSRSPDTARVDQPAAATCRNPMNPASAMFMPLTSFAAGPLAKAACTTLLLSLSLSACSSHPGPAVEGRRTLQVLSTSPAQLLENPESGGRQFPPACQAWQLSHAQVAQFFRLASEYPQLQHQGFDYLPCEISGELVADGQHWQYRINAAGTARWTRAGQQRYFACDAPGCAPLVLMLPDHGEP</sequence>
<accession>A0A7W3V298</accession>
<dbReference type="EMBL" id="JACIUV010000007">
    <property type="protein sequence ID" value="MBB1118095.1"/>
    <property type="molecule type" value="Genomic_DNA"/>
</dbReference>
<reference evidence="2 3" key="1">
    <citation type="submission" date="2020-08" db="EMBL/GenBank/DDBJ databases">
        <title>Stenotrophomonas sp. W1S232.</title>
        <authorList>
            <person name="Deng Y."/>
        </authorList>
    </citation>
    <scope>NUCLEOTIDE SEQUENCE [LARGE SCALE GENOMIC DNA]</scope>
    <source>
        <strain evidence="2 3">W1S232</strain>
    </source>
</reference>
<dbReference type="Proteomes" id="UP000550609">
    <property type="component" value="Unassembled WGS sequence"/>
</dbReference>
<name>A0A7W3V298_9GAMM</name>
<evidence type="ECO:0000256" key="1">
    <source>
        <dbReference type="SAM" id="MobiDB-lite"/>
    </source>
</evidence>
<dbReference type="AlphaFoldDB" id="A0A7W3V298"/>
<protein>
    <submittedName>
        <fullName evidence="2">Uncharacterized protein</fullName>
    </submittedName>
</protein>